<reference evidence="2 3" key="1">
    <citation type="journal article" date="2015" name="Genome Biol. Evol.">
        <title>Phylogenomic analyses indicate that early fungi evolved digesting cell walls of algal ancestors of land plants.</title>
        <authorList>
            <person name="Chang Y."/>
            <person name="Wang S."/>
            <person name="Sekimoto S."/>
            <person name="Aerts A.L."/>
            <person name="Choi C."/>
            <person name="Clum A."/>
            <person name="LaButti K.M."/>
            <person name="Lindquist E.A."/>
            <person name="Yee Ngan C."/>
            <person name="Ohm R.A."/>
            <person name="Salamov A.A."/>
            <person name="Grigoriev I.V."/>
            <person name="Spatafora J.W."/>
            <person name="Berbee M.L."/>
        </authorList>
    </citation>
    <scope>NUCLEOTIDE SEQUENCE [LARGE SCALE GENOMIC DNA]</scope>
    <source>
        <strain evidence="2 3">NRRL 1564</strain>
    </source>
</reference>
<dbReference type="Proteomes" id="UP000242474">
    <property type="component" value="Unassembled WGS sequence"/>
</dbReference>
<organism evidence="2 3">
    <name type="scientific">Coemansia reversa (strain ATCC 12441 / NRRL 1564)</name>
    <dbReference type="NCBI Taxonomy" id="763665"/>
    <lineage>
        <taxon>Eukaryota</taxon>
        <taxon>Fungi</taxon>
        <taxon>Fungi incertae sedis</taxon>
        <taxon>Zoopagomycota</taxon>
        <taxon>Kickxellomycotina</taxon>
        <taxon>Kickxellomycetes</taxon>
        <taxon>Kickxellales</taxon>
        <taxon>Kickxellaceae</taxon>
        <taxon>Coemansia</taxon>
    </lineage>
</organism>
<feature type="compositionally biased region" description="Polar residues" evidence="1">
    <location>
        <begin position="28"/>
        <end position="38"/>
    </location>
</feature>
<proteinExistence type="predicted"/>
<evidence type="ECO:0000256" key="1">
    <source>
        <dbReference type="SAM" id="MobiDB-lite"/>
    </source>
</evidence>
<dbReference type="AlphaFoldDB" id="A0A2G5B2X0"/>
<name>A0A2G5B2X0_COERN</name>
<evidence type="ECO:0000313" key="3">
    <source>
        <dbReference type="Proteomes" id="UP000242474"/>
    </source>
</evidence>
<evidence type="ECO:0000313" key="2">
    <source>
        <dbReference type="EMBL" id="PIA13344.1"/>
    </source>
</evidence>
<gene>
    <name evidence="2" type="ORF">COEREDRAFT_11510</name>
</gene>
<dbReference type="EMBL" id="KZ303539">
    <property type="protein sequence ID" value="PIA13344.1"/>
    <property type="molecule type" value="Genomic_DNA"/>
</dbReference>
<keyword evidence="3" id="KW-1185">Reference proteome</keyword>
<feature type="region of interest" description="Disordered" evidence="1">
    <location>
        <begin position="1"/>
        <end position="38"/>
    </location>
</feature>
<sequence>MGEDTAPHASTSSVSRSDEKKADIEMTGNRSRYSTTPPHVSDDELVKLRIGDLLHAFKSSIDEFHGDVRVDKESCACWIEKIMTWRRGLLKGVIEPLIVVAVIEALRGEAKEVVKGQAYETLRAMFIDLHNAFPLVMYQQELLGMFKSGKAFKNVTRGSFARILK</sequence>
<protein>
    <submittedName>
        <fullName evidence="2">Uncharacterized protein</fullName>
    </submittedName>
</protein>
<accession>A0A2G5B2X0</accession>